<dbReference type="InterPro" id="IPR036388">
    <property type="entry name" value="WH-like_DNA-bd_sf"/>
</dbReference>
<name>A0A364K5J0_9BACL</name>
<reference evidence="1 2" key="1">
    <citation type="submission" date="2018-06" db="EMBL/GenBank/DDBJ databases">
        <title>Thermoflavimicrobium daqus sp. nov., a thermophilic microbe isolated from Moutai-flavour Daqu.</title>
        <authorList>
            <person name="Wang X."/>
            <person name="Zhou H."/>
        </authorList>
    </citation>
    <scope>NUCLEOTIDE SEQUENCE [LARGE SCALE GENOMIC DNA]</scope>
    <source>
        <strain evidence="1 2">FBKL4.011</strain>
    </source>
</reference>
<organism evidence="1 2">
    <name type="scientific">Thermoflavimicrobium daqui</name>
    <dbReference type="NCBI Taxonomy" id="2137476"/>
    <lineage>
        <taxon>Bacteria</taxon>
        <taxon>Bacillati</taxon>
        <taxon>Bacillota</taxon>
        <taxon>Bacilli</taxon>
        <taxon>Bacillales</taxon>
        <taxon>Thermoactinomycetaceae</taxon>
        <taxon>Thermoflavimicrobium</taxon>
    </lineage>
</organism>
<dbReference type="InterPro" id="IPR036390">
    <property type="entry name" value="WH_DNA-bd_sf"/>
</dbReference>
<dbReference type="Gene3D" id="1.10.10.10">
    <property type="entry name" value="Winged helix-like DNA-binding domain superfamily/Winged helix DNA-binding domain"/>
    <property type="match status" value="1"/>
</dbReference>
<proteinExistence type="predicted"/>
<sequence length="163" mass="19145">MRMIRAFVGGRKLTAQQLMEILSDVPQATLYRHLNKLLNGGLLAIIQQRQVRGAVERVYALAERDLFTPLMDDQELSCEDYMEHFLAFLAILQSDYQRYLQQEKINLKQDGVEYRQFHLNLSDEEYQQFMNKMNEIIQEALDKLPSPKRRSRTLSTLVIPEPL</sequence>
<dbReference type="AlphaFoldDB" id="A0A364K5J0"/>
<gene>
    <name evidence="1" type="ORF">DL897_09260</name>
</gene>
<dbReference type="OrthoDB" id="5949858at2"/>
<dbReference type="Proteomes" id="UP000251213">
    <property type="component" value="Unassembled WGS sequence"/>
</dbReference>
<comment type="caution">
    <text evidence="1">The sequence shown here is derived from an EMBL/GenBank/DDBJ whole genome shotgun (WGS) entry which is preliminary data.</text>
</comment>
<accession>A0A364K5J0</accession>
<evidence type="ECO:0000313" key="2">
    <source>
        <dbReference type="Proteomes" id="UP000251213"/>
    </source>
</evidence>
<protein>
    <submittedName>
        <fullName evidence="1">Transcriptional regulator</fullName>
    </submittedName>
</protein>
<dbReference type="Pfam" id="PF12840">
    <property type="entry name" value="HTH_20"/>
    <property type="match status" value="1"/>
</dbReference>
<keyword evidence="2" id="KW-1185">Reference proteome</keyword>
<dbReference type="EMBL" id="QJKK01000004">
    <property type="protein sequence ID" value="RAL24622.1"/>
    <property type="molecule type" value="Genomic_DNA"/>
</dbReference>
<dbReference type="SUPFAM" id="SSF46785">
    <property type="entry name" value="Winged helix' DNA-binding domain"/>
    <property type="match status" value="1"/>
</dbReference>
<evidence type="ECO:0000313" key="1">
    <source>
        <dbReference type="EMBL" id="RAL24622.1"/>
    </source>
</evidence>
<dbReference type="NCBIfam" id="NF005061">
    <property type="entry name" value="PRK06474.1"/>
    <property type="match status" value="1"/>
</dbReference>
<reference evidence="1 2" key="2">
    <citation type="submission" date="2018-06" db="EMBL/GenBank/DDBJ databases">
        <authorList>
            <person name="Zhirakovskaya E."/>
        </authorList>
    </citation>
    <scope>NUCLEOTIDE SEQUENCE [LARGE SCALE GENOMIC DNA]</scope>
    <source>
        <strain evidence="1 2">FBKL4.011</strain>
    </source>
</reference>
<dbReference type="Gene3D" id="6.10.140.2180">
    <property type="match status" value="1"/>
</dbReference>